<keyword evidence="2" id="KW-1185">Reference proteome</keyword>
<sequence length="133" mass="15641">MYYADFSESQKLQMIEELLNYQNDKSLSALPVQCYNPKISKVYPGVVTEYSLQVEALFLINQIYFEDPYMYSPFPLLLDKNTNTLNEEKTIQTAFKSYRIWYNKIRSIGIVASREQHIAPLDKNIVWYSGSSW</sequence>
<proteinExistence type="predicted"/>
<evidence type="ECO:0000313" key="2">
    <source>
        <dbReference type="Proteomes" id="UP001228581"/>
    </source>
</evidence>
<dbReference type="Proteomes" id="UP001228581">
    <property type="component" value="Unassembled WGS sequence"/>
</dbReference>
<comment type="caution">
    <text evidence="1">The sequence shown here is derived from an EMBL/GenBank/DDBJ whole genome shotgun (WGS) entry which is preliminary data.</text>
</comment>
<gene>
    <name evidence="1" type="ORF">QNI19_25110</name>
</gene>
<evidence type="ECO:0008006" key="3">
    <source>
        <dbReference type="Google" id="ProtNLM"/>
    </source>
</evidence>
<name>A0ABT7CR88_9BACT</name>
<evidence type="ECO:0000313" key="1">
    <source>
        <dbReference type="EMBL" id="MDJ1496242.1"/>
    </source>
</evidence>
<reference evidence="1 2" key="1">
    <citation type="submission" date="2023-05" db="EMBL/GenBank/DDBJ databases">
        <authorList>
            <person name="Zhang X."/>
        </authorList>
    </citation>
    <scope>NUCLEOTIDE SEQUENCE [LARGE SCALE GENOMIC DNA]</scope>
    <source>
        <strain evidence="1 2">DM2B3-1</strain>
    </source>
</reference>
<organism evidence="1 2">
    <name type="scientific">Xanthocytophaga flava</name>
    <dbReference type="NCBI Taxonomy" id="3048013"/>
    <lineage>
        <taxon>Bacteria</taxon>
        <taxon>Pseudomonadati</taxon>
        <taxon>Bacteroidota</taxon>
        <taxon>Cytophagia</taxon>
        <taxon>Cytophagales</taxon>
        <taxon>Rhodocytophagaceae</taxon>
        <taxon>Xanthocytophaga</taxon>
    </lineage>
</organism>
<dbReference type="EMBL" id="JASJOT010000020">
    <property type="protein sequence ID" value="MDJ1496242.1"/>
    <property type="molecule type" value="Genomic_DNA"/>
</dbReference>
<protein>
    <recommendedName>
        <fullName evidence="3">DUF4943 domain-containing protein</fullName>
    </recommendedName>
</protein>
<accession>A0ABT7CR88</accession>
<dbReference type="RefSeq" id="WP_314000891.1">
    <property type="nucleotide sequence ID" value="NZ_JASJOT010000020.1"/>
</dbReference>